<keyword evidence="2 6" id="KW-0285">Flavoprotein</keyword>
<dbReference type="RefSeq" id="WP_035352781.1">
    <property type="nucleotide sequence ID" value="NZ_JAAIWK010000003.1"/>
</dbReference>
<evidence type="ECO:0000313" key="11">
    <source>
        <dbReference type="Proteomes" id="UP000476934"/>
    </source>
</evidence>
<dbReference type="EMBL" id="JAAIWK010000003">
    <property type="protein sequence ID" value="NEY19039.1"/>
    <property type="molecule type" value="Genomic_DNA"/>
</dbReference>
<dbReference type="EC" id="1.18.1.2" evidence="6"/>
<dbReference type="GO" id="GO:0050661">
    <property type="term" value="F:NADP binding"/>
    <property type="evidence" value="ECO:0007669"/>
    <property type="project" value="UniProtKB-UniRule"/>
</dbReference>
<keyword evidence="4 6" id="KW-0521">NADP</keyword>
<feature type="binding site" evidence="6">
    <location>
        <position position="48"/>
    </location>
    <ligand>
        <name>FAD</name>
        <dbReference type="ChEBI" id="CHEBI:57692"/>
    </ligand>
</feature>
<keyword evidence="11" id="KW-1185">Reference proteome</keyword>
<evidence type="ECO:0000256" key="1">
    <source>
        <dbReference type="ARBA" id="ARBA00011738"/>
    </source>
</evidence>
<feature type="binding site" evidence="6">
    <location>
        <position position="35"/>
    </location>
    <ligand>
        <name>FAD</name>
        <dbReference type="ChEBI" id="CHEBI:57692"/>
    </ligand>
</feature>
<feature type="binding site" evidence="6">
    <location>
        <position position="284"/>
    </location>
    <ligand>
        <name>FAD</name>
        <dbReference type="ChEBI" id="CHEBI:57692"/>
    </ligand>
</feature>
<organism evidence="8 10">
    <name type="scientific">Heyndrickxia ginsengihumi</name>
    <dbReference type="NCBI Taxonomy" id="363870"/>
    <lineage>
        <taxon>Bacteria</taxon>
        <taxon>Bacillati</taxon>
        <taxon>Bacillota</taxon>
        <taxon>Bacilli</taxon>
        <taxon>Bacillales</taxon>
        <taxon>Bacillaceae</taxon>
        <taxon>Heyndrickxia</taxon>
    </lineage>
</organism>
<feature type="binding site" evidence="6">
    <location>
        <position position="325"/>
    </location>
    <ligand>
        <name>FAD</name>
        <dbReference type="ChEBI" id="CHEBI:57692"/>
    </ligand>
</feature>
<gene>
    <name evidence="9" type="ORF">G4D61_03525</name>
    <name evidence="8" type="ORF">NG54_01835</name>
</gene>
<evidence type="ECO:0000256" key="3">
    <source>
        <dbReference type="ARBA" id="ARBA00022827"/>
    </source>
</evidence>
<evidence type="ECO:0000313" key="9">
    <source>
        <dbReference type="EMBL" id="NEY19039.1"/>
    </source>
</evidence>
<dbReference type="InterPro" id="IPR022890">
    <property type="entry name" value="Fd--NADP_Rdtase_type_2"/>
</dbReference>
<accession>A0A0A6Y2S2</accession>
<dbReference type="SUPFAM" id="SSF51905">
    <property type="entry name" value="FAD/NAD(P)-binding domain"/>
    <property type="match status" value="1"/>
</dbReference>
<sequence>MVKDLYDVTVIGGGPIGLFTTFYSGMRNLKTKLIECTSELGGKITMFYPEKTLRDIGGITGIKGGNLVEQLIQQAKTFNPTICFNQRISDLERLSNGTFLLRSEAGEIHYTRTVILTVGAGIFKPIKLDLPYSERYEQYNLHYSVDELERFRNQRVLISGGGNSAVDWANELVSIAKSVMVVHRNNDFRGHERHVSEMREKTEILTPYTLKQLHGDGDFIQSVTIEHTETGLTKHIEIDALVVNHGIQGDYGKMAHWGLEMREERFVVNHAMETNIPGVFAAGDAVTYPHKLKLIAGGFTEGPIALNSAVRYMNPNAESMAMYSTHHEALLEMNHETLY</sequence>
<dbReference type="Proteomes" id="UP000476934">
    <property type="component" value="Unassembled WGS sequence"/>
</dbReference>
<feature type="binding site" evidence="6">
    <location>
        <position position="88"/>
    </location>
    <ligand>
        <name>FAD</name>
        <dbReference type="ChEBI" id="CHEBI:57692"/>
    </ligand>
</feature>
<reference evidence="8 10" key="1">
    <citation type="submission" date="2014-10" db="EMBL/GenBank/DDBJ databases">
        <title>Draft genome of phytase producing Bacillus ginsengihumi strain M2.11.</title>
        <authorList>
            <person name="Toymentseva A."/>
            <person name="Boulygina E.A."/>
            <person name="Kazakov S.V."/>
            <person name="Kayumov I."/>
            <person name="Suleimanova A.D."/>
            <person name="Mardanova A.M."/>
            <person name="Maria S.N."/>
            <person name="Sergey M.Y."/>
            <person name="Sharipova M.R."/>
        </authorList>
    </citation>
    <scope>NUCLEOTIDE SEQUENCE [LARGE SCALE GENOMIC DNA]</scope>
    <source>
        <strain evidence="8 10">M2.11</strain>
    </source>
</reference>
<feature type="binding site" evidence="6">
    <location>
        <position position="43"/>
    </location>
    <ligand>
        <name>FAD</name>
        <dbReference type="ChEBI" id="CHEBI:57692"/>
    </ligand>
</feature>
<comment type="catalytic activity">
    <reaction evidence="6">
        <text>2 reduced [2Fe-2S]-[ferredoxin] + NADP(+) + H(+) = 2 oxidized [2Fe-2S]-[ferredoxin] + NADPH</text>
        <dbReference type="Rhea" id="RHEA:20125"/>
        <dbReference type="Rhea" id="RHEA-COMP:10000"/>
        <dbReference type="Rhea" id="RHEA-COMP:10001"/>
        <dbReference type="ChEBI" id="CHEBI:15378"/>
        <dbReference type="ChEBI" id="CHEBI:33737"/>
        <dbReference type="ChEBI" id="CHEBI:33738"/>
        <dbReference type="ChEBI" id="CHEBI:57783"/>
        <dbReference type="ChEBI" id="CHEBI:58349"/>
        <dbReference type="EC" id="1.18.1.2"/>
    </reaction>
</comment>
<evidence type="ECO:0000313" key="10">
    <source>
        <dbReference type="Proteomes" id="UP000030588"/>
    </source>
</evidence>
<dbReference type="PRINTS" id="PR00469">
    <property type="entry name" value="PNDRDTASEII"/>
</dbReference>
<comment type="subunit">
    <text evidence="1 6">Homodimer.</text>
</comment>
<dbReference type="Gene3D" id="3.50.50.60">
    <property type="entry name" value="FAD/NAD(P)-binding domain"/>
    <property type="match status" value="2"/>
</dbReference>
<evidence type="ECO:0000259" key="7">
    <source>
        <dbReference type="Pfam" id="PF07992"/>
    </source>
</evidence>
<dbReference type="Proteomes" id="UP000030588">
    <property type="component" value="Unassembled WGS sequence"/>
</dbReference>
<comment type="cofactor">
    <cofactor evidence="6">
        <name>FAD</name>
        <dbReference type="ChEBI" id="CHEBI:57692"/>
    </cofactor>
    <text evidence="6">Binds 1 FAD per subunit.</text>
</comment>
<dbReference type="InterPro" id="IPR023753">
    <property type="entry name" value="FAD/NAD-binding_dom"/>
</dbReference>
<dbReference type="InterPro" id="IPR050097">
    <property type="entry name" value="Ferredoxin-NADP_redctase_2"/>
</dbReference>
<proteinExistence type="inferred from homology"/>
<dbReference type="GO" id="GO:0004324">
    <property type="term" value="F:ferredoxin-NADP+ reductase activity"/>
    <property type="evidence" value="ECO:0007669"/>
    <property type="project" value="UniProtKB-UniRule"/>
</dbReference>
<evidence type="ECO:0000256" key="4">
    <source>
        <dbReference type="ARBA" id="ARBA00022857"/>
    </source>
</evidence>
<name>A0A0A6Y2S2_9BACI</name>
<evidence type="ECO:0000313" key="8">
    <source>
        <dbReference type="EMBL" id="KHD86592.1"/>
    </source>
</evidence>
<dbReference type="HAMAP" id="MF_01685">
    <property type="entry name" value="FENR2"/>
    <property type="match status" value="1"/>
</dbReference>
<comment type="caution">
    <text evidence="8">The sequence shown here is derived from an EMBL/GenBank/DDBJ whole genome shotgun (WGS) entry which is preliminary data.</text>
</comment>
<reference evidence="9" key="2">
    <citation type="submission" date="2020-02" db="EMBL/GenBank/DDBJ databases">
        <authorList>
            <person name="Feng H."/>
        </authorList>
    </citation>
    <scope>NUCLEOTIDE SEQUENCE [LARGE SCALE GENOMIC DNA]</scope>
    <source>
        <strain evidence="9">Gsoil 114</strain>
    </source>
</reference>
<reference evidence="9 11" key="3">
    <citation type="submission" date="2020-03" db="EMBL/GenBank/DDBJ databases">
        <title>Bacillus aquiflavi sp. nov., isolated from yellow water of strong flavor Chinese baijiu in Yibin region of China.</title>
        <authorList>
            <person name="Xie J."/>
        </authorList>
    </citation>
    <scope>NUCLEOTIDE SEQUENCE [LARGE SCALE GENOMIC DNA]</scope>
    <source>
        <strain evidence="9 11">Gsoil 114</strain>
    </source>
</reference>
<dbReference type="AlphaFoldDB" id="A0A0A6Y2S2"/>
<dbReference type="PRINTS" id="PR00368">
    <property type="entry name" value="FADPNR"/>
</dbReference>
<dbReference type="Pfam" id="PF07992">
    <property type="entry name" value="Pyr_redox_2"/>
    <property type="match status" value="1"/>
</dbReference>
<evidence type="ECO:0000256" key="2">
    <source>
        <dbReference type="ARBA" id="ARBA00022630"/>
    </source>
</evidence>
<dbReference type="STRING" id="363870.NG54_01835"/>
<evidence type="ECO:0000256" key="6">
    <source>
        <dbReference type="HAMAP-Rule" id="MF_01685"/>
    </source>
</evidence>
<dbReference type="OrthoDB" id="9806179at2"/>
<comment type="caution">
    <text evidence="6">Lacks conserved residue(s) required for the propagation of feature annotation.</text>
</comment>
<dbReference type="EMBL" id="JRUN01000003">
    <property type="protein sequence ID" value="KHD86592.1"/>
    <property type="molecule type" value="Genomic_DNA"/>
</dbReference>
<dbReference type="GO" id="GO:0050660">
    <property type="term" value="F:flavin adenine dinucleotide binding"/>
    <property type="evidence" value="ECO:0007669"/>
    <property type="project" value="UniProtKB-UniRule"/>
</dbReference>
<feature type="binding site" evidence="6">
    <location>
        <position position="123"/>
    </location>
    <ligand>
        <name>FAD</name>
        <dbReference type="ChEBI" id="CHEBI:57692"/>
    </ligand>
</feature>
<protein>
    <recommendedName>
        <fullName evidence="6">Ferredoxin--NADP reductase</fullName>
        <shortName evidence="6">FNR</shortName>
        <shortName evidence="6">Fd-NADP(+) reductase</shortName>
        <ecNumber evidence="6">1.18.1.2</ecNumber>
    </recommendedName>
</protein>
<keyword evidence="5 6" id="KW-0560">Oxidoreductase</keyword>
<comment type="similarity">
    <text evidence="6">Belongs to the ferredoxin--NADP reductase type 2 family.</text>
</comment>
<evidence type="ECO:0000256" key="5">
    <source>
        <dbReference type="ARBA" id="ARBA00023002"/>
    </source>
</evidence>
<keyword evidence="3 6" id="KW-0274">FAD</keyword>
<dbReference type="InterPro" id="IPR036188">
    <property type="entry name" value="FAD/NAD-bd_sf"/>
</dbReference>
<dbReference type="PANTHER" id="PTHR48105">
    <property type="entry name" value="THIOREDOXIN REDUCTASE 1-RELATED-RELATED"/>
    <property type="match status" value="1"/>
</dbReference>
<feature type="domain" description="FAD/NAD(P)-binding" evidence="7">
    <location>
        <begin position="6"/>
        <end position="289"/>
    </location>
</feature>